<organism evidence="3 4">
    <name type="scientific">Streptomyces scabiei</name>
    <dbReference type="NCBI Taxonomy" id="1930"/>
    <lineage>
        <taxon>Bacteria</taxon>
        <taxon>Bacillati</taxon>
        <taxon>Actinomycetota</taxon>
        <taxon>Actinomycetes</taxon>
        <taxon>Kitasatosporales</taxon>
        <taxon>Streptomycetaceae</taxon>
        <taxon>Streptomyces</taxon>
    </lineage>
</organism>
<dbReference type="Gene3D" id="3.40.50.12780">
    <property type="entry name" value="N-terminal domain of ligase-like"/>
    <property type="match status" value="1"/>
</dbReference>
<dbReference type="EC" id="6.2.1.3" evidence="3"/>
<evidence type="ECO:0000259" key="2">
    <source>
        <dbReference type="Pfam" id="PF00501"/>
    </source>
</evidence>
<dbReference type="InterPro" id="IPR045851">
    <property type="entry name" value="AMP-bd_C_sf"/>
</dbReference>
<proteinExistence type="predicted"/>
<reference evidence="4" key="1">
    <citation type="submission" date="2015-11" db="EMBL/GenBank/DDBJ databases">
        <authorList>
            <consortium name="Cross-ministerial Strategic Innovation Promotion Program (SIP) consortium"/>
            <person name="Tomihama T."/>
            <person name="Ikenaga M."/>
            <person name="Sakai M."/>
            <person name="Okubo T."/>
            <person name="Ikeda S."/>
        </authorList>
    </citation>
    <scope>NUCLEOTIDE SEQUENCE [LARGE SCALE GENOMIC DNA]</scope>
    <source>
        <strain evidence="4">S58</strain>
    </source>
</reference>
<name>A0A100JT87_STRSC</name>
<reference evidence="3 4" key="2">
    <citation type="journal article" date="2016" name="Genome Announc.">
        <title>Draft Genome Sequences of Streptomyces scabiei S58, Streptomyces turgidiscabies T45, and Streptomyces acidiscabies a10, the Pathogens of Potato Common Scab, Isolated in Japan.</title>
        <authorList>
            <person name="Tomihama T."/>
            <person name="Nishi Y."/>
            <person name="Sakai M."/>
            <person name="Ikenaga M."/>
            <person name="Okubo T."/>
            <person name="Ikeda S."/>
        </authorList>
    </citation>
    <scope>NUCLEOTIDE SEQUENCE [LARGE SCALE GENOMIC DNA]</scope>
    <source>
        <strain evidence="3 4">S58</strain>
    </source>
</reference>
<dbReference type="OrthoDB" id="4495845at2"/>
<dbReference type="Gene3D" id="3.30.300.30">
    <property type="match status" value="1"/>
</dbReference>
<dbReference type="InterPro" id="IPR000873">
    <property type="entry name" value="AMP-dep_synth/lig_dom"/>
</dbReference>
<feature type="compositionally biased region" description="Low complexity" evidence="1">
    <location>
        <begin position="580"/>
        <end position="590"/>
    </location>
</feature>
<dbReference type="SUPFAM" id="SSF56801">
    <property type="entry name" value="Acetyl-CoA synthetase-like"/>
    <property type="match status" value="1"/>
</dbReference>
<dbReference type="InterPro" id="IPR020845">
    <property type="entry name" value="AMP-binding_CS"/>
</dbReference>
<dbReference type="Pfam" id="PF00501">
    <property type="entry name" value="AMP-binding"/>
    <property type="match status" value="1"/>
</dbReference>
<evidence type="ECO:0000313" key="4">
    <source>
        <dbReference type="Proteomes" id="UP000067448"/>
    </source>
</evidence>
<dbReference type="PANTHER" id="PTHR24096">
    <property type="entry name" value="LONG-CHAIN-FATTY-ACID--COA LIGASE"/>
    <property type="match status" value="1"/>
</dbReference>
<gene>
    <name evidence="3" type="ORF">SsS58_05670</name>
</gene>
<dbReference type="RefSeq" id="WP_059082647.1">
    <property type="nucleotide sequence ID" value="NZ_BCMM01000029.1"/>
</dbReference>
<keyword evidence="3" id="KW-0436">Ligase</keyword>
<dbReference type="GO" id="GO:0004467">
    <property type="term" value="F:long-chain fatty acid-CoA ligase activity"/>
    <property type="evidence" value="ECO:0007669"/>
    <property type="project" value="UniProtKB-EC"/>
</dbReference>
<evidence type="ECO:0000256" key="1">
    <source>
        <dbReference type="SAM" id="MobiDB-lite"/>
    </source>
</evidence>
<dbReference type="AlphaFoldDB" id="A0A100JT87"/>
<feature type="region of interest" description="Disordered" evidence="1">
    <location>
        <begin position="579"/>
        <end position="599"/>
    </location>
</feature>
<comment type="caution">
    <text evidence="3">The sequence shown here is derived from an EMBL/GenBank/DDBJ whole genome shotgun (WGS) entry which is preliminary data.</text>
</comment>
<dbReference type="Proteomes" id="UP000067448">
    <property type="component" value="Unassembled WGS sequence"/>
</dbReference>
<dbReference type="InterPro" id="IPR042099">
    <property type="entry name" value="ANL_N_sf"/>
</dbReference>
<dbReference type="PROSITE" id="PS00455">
    <property type="entry name" value="AMP_BINDING"/>
    <property type="match status" value="1"/>
</dbReference>
<evidence type="ECO:0000313" key="3">
    <source>
        <dbReference type="EMBL" id="GAQ65261.1"/>
    </source>
</evidence>
<protein>
    <submittedName>
        <fullName evidence="3">Long-chain-fatty-acid--CoA ligase</fullName>
        <ecNumber evidence="3">6.2.1.3</ecNumber>
    </submittedName>
</protein>
<sequence length="599" mass="65435">MKIRSLQRHLASVRRMKLGPSHRGLRARLELVSERSLGVGTFLWHTLDRAADLDAPLLHHLPRGGGEKDIRTYSLADLRDATERYARWFHAAGVARGDRVGIYSGDGIANFVHFMALNSIGAIPAPVNPNMAPQTAARYLKRLEPRGVVADADRLETLLAATDSPEGFGFTVSQEEVDSAGRVGPLPVGYPYMHGDHDPVLIAHSSGTTGMPKAPILGHRQFFAGKRPRILTMPSGVDDKNLLVFPPSHGSGLSYMMMATLTGVPTLVMEEQRGPAVAEVMRWWKPTVVIAFPITFGELAALGVEPSAASRVTTWLSTADASHEAHVRELVRLGRHRVGGKWRQGSRYIDGLASTEVGMAVFQNIHGPDTDAYKRCVGYPEPIVEEATVYDEHGKRLGPNEIGFIAVKTPTETLGYWNDPDLTHRSKHDGFWLTGDIGYYDEQGRFYQYDRATDVIHTARGPVYSLPTEEIVLKACRQAVDCVVAAAISPADEELSEPIAVVRLADRCDLTSRELLAQLNGALRTSGAHELSAVVLVKGENDIPLGVTGKVLKREVRTTYEKVLLSDDDHGLDIARTRSARTTPSAPAPAARRRSAKAA</sequence>
<accession>A0A100JT87</accession>
<feature type="domain" description="AMP-dependent synthetase/ligase" evidence="2">
    <location>
        <begin position="69"/>
        <end position="417"/>
    </location>
</feature>
<dbReference type="EMBL" id="BCMM01000029">
    <property type="protein sequence ID" value="GAQ65261.1"/>
    <property type="molecule type" value="Genomic_DNA"/>
</dbReference>
<reference evidence="4" key="3">
    <citation type="submission" date="2016-02" db="EMBL/GenBank/DDBJ databases">
        <title>Draft genome of pathogenic Streptomyces sp. in Japan.</title>
        <authorList>
            <person name="Tomihama T."/>
            <person name="Ikenaga M."/>
            <person name="Sakai M."/>
            <person name="Okubo T."/>
            <person name="Ikeda S."/>
        </authorList>
    </citation>
    <scope>NUCLEOTIDE SEQUENCE [LARGE SCALE GENOMIC DNA]</scope>
    <source>
        <strain evidence="4">S58</strain>
    </source>
</reference>